<gene>
    <name evidence="5" type="ORF">BWI75_05145</name>
</gene>
<accession>A0A6N8FRI5</accession>
<name>A0A6N8FRI5_9CHRO</name>
<dbReference type="InterPro" id="IPR014315">
    <property type="entry name" value="ABC_heterocyst_DevB"/>
</dbReference>
<dbReference type="Gene3D" id="2.40.50.100">
    <property type="match status" value="1"/>
</dbReference>
<dbReference type="PRINTS" id="PR01490">
    <property type="entry name" value="RTXTOXIND"/>
</dbReference>
<organism evidence="5 6">
    <name type="scientific">Gloeocapsopsis dulcis AAB1 = 1H9</name>
    <dbReference type="NCBI Taxonomy" id="1433147"/>
    <lineage>
        <taxon>Bacteria</taxon>
        <taxon>Bacillati</taxon>
        <taxon>Cyanobacteriota</taxon>
        <taxon>Cyanophyceae</taxon>
        <taxon>Oscillatoriophycideae</taxon>
        <taxon>Chroococcales</taxon>
        <taxon>Chroococcaceae</taxon>
        <taxon>Gloeocapsopsis</taxon>
        <taxon>Gloeocapsopsis dulcis</taxon>
    </lineage>
</organism>
<dbReference type="GO" id="GO:0030313">
    <property type="term" value="C:cell envelope"/>
    <property type="evidence" value="ECO:0007669"/>
    <property type="project" value="UniProtKB-SubCell"/>
</dbReference>
<comment type="subcellular location">
    <subcellularLocation>
        <location evidence="1">Cell envelope</location>
    </subcellularLocation>
</comment>
<dbReference type="PANTHER" id="PTHR32347">
    <property type="entry name" value="EFFLUX SYSTEM COMPONENT YKNX-RELATED"/>
    <property type="match status" value="1"/>
</dbReference>
<keyword evidence="4" id="KW-1133">Transmembrane helix</keyword>
<dbReference type="SUPFAM" id="SSF111369">
    <property type="entry name" value="HlyD-like secretion proteins"/>
    <property type="match status" value="1"/>
</dbReference>
<protein>
    <submittedName>
        <fullName evidence="5">HlyD family secretion protein</fullName>
    </submittedName>
</protein>
<evidence type="ECO:0000313" key="5">
    <source>
        <dbReference type="EMBL" id="MUL35750.1"/>
    </source>
</evidence>
<dbReference type="Gene3D" id="2.40.30.170">
    <property type="match status" value="1"/>
</dbReference>
<keyword evidence="6" id="KW-1185">Reference proteome</keyword>
<feature type="coiled-coil region" evidence="3">
    <location>
        <begin position="153"/>
        <end position="261"/>
    </location>
</feature>
<proteinExistence type="predicted"/>
<evidence type="ECO:0000256" key="2">
    <source>
        <dbReference type="ARBA" id="ARBA00023054"/>
    </source>
</evidence>
<dbReference type="RefSeq" id="WP_105222279.1">
    <property type="nucleotide sequence ID" value="NZ_CAWNSU010000006.1"/>
</dbReference>
<dbReference type="Proteomes" id="UP000441797">
    <property type="component" value="Unassembled WGS sequence"/>
</dbReference>
<evidence type="ECO:0000313" key="6">
    <source>
        <dbReference type="Proteomes" id="UP000441797"/>
    </source>
</evidence>
<dbReference type="PANTHER" id="PTHR32347:SF27">
    <property type="entry name" value="RND EFFLUX PUMP MEMBRANE FUSION PROTEIN BARREL-SANDWICH DOMAIN-CONTAINING PROTEIN"/>
    <property type="match status" value="1"/>
</dbReference>
<evidence type="ECO:0000256" key="4">
    <source>
        <dbReference type="SAM" id="Phobius"/>
    </source>
</evidence>
<sequence>MTLGLFSKPANRKLIGLIVAAMITGGIAYYGISQYGQRKTPQPTATVPVLKKVTALGRIEPEGEVIRLSAPLALDGDRIAQILVQEGDSVQAGQVVAILDSRDRLQDALQQAQQQVKVTQARLAQVKAGAKRGEIQAQQATITRLEAELAGEIAAQNAAIARWQSEVRNADAEYNRFQQLYRQGAIAASSLDNKRLIAETAQAQLDEAQQTQSKTIESLQAQLKEARATLNQIAEVRPVDIEAAQSEVAEAIASVKRAQTDLAQAYIKAPTSGQILRIHSRVGEKISDSGIADLAQTDTMLVVAEVYQTDINKVKPGQTATITSEAIAGELQGVVSHVGLQVDRQNVFSNQPGENLDRRVVEVKIRLNPTDSKQVAGLTNLQVQTAIQL</sequence>
<keyword evidence="2 3" id="KW-0175">Coiled coil</keyword>
<dbReference type="OrthoDB" id="264111at2"/>
<keyword evidence="4" id="KW-0472">Membrane</keyword>
<dbReference type="NCBIfam" id="TIGR02971">
    <property type="entry name" value="heterocyst_DevB"/>
    <property type="match status" value="1"/>
</dbReference>
<comment type="caution">
    <text evidence="5">The sequence shown here is derived from an EMBL/GenBank/DDBJ whole genome shotgun (WGS) entry which is preliminary data.</text>
</comment>
<dbReference type="InterPro" id="IPR050465">
    <property type="entry name" value="UPF0194_transport"/>
</dbReference>
<reference evidence="5 6" key="1">
    <citation type="journal article" date="2019" name="Front. Microbiol.">
        <title>Genomic Features for Desiccation Tolerance and Sugar Biosynthesis in the Extremophile Gloeocapsopsis sp. UTEX B3054.</title>
        <authorList>
            <person name="Urrejola C."/>
            <person name="Alcorta J."/>
            <person name="Salas L."/>
            <person name="Vasquez M."/>
            <person name="Polz M.F."/>
            <person name="Vicuna R."/>
            <person name="Diez B."/>
        </authorList>
    </citation>
    <scope>NUCLEOTIDE SEQUENCE [LARGE SCALE GENOMIC DNA]</scope>
    <source>
        <strain evidence="5 6">1H9</strain>
    </source>
</reference>
<keyword evidence="4" id="KW-0812">Transmembrane</keyword>
<evidence type="ECO:0000256" key="3">
    <source>
        <dbReference type="SAM" id="Coils"/>
    </source>
</evidence>
<evidence type="ECO:0000256" key="1">
    <source>
        <dbReference type="ARBA" id="ARBA00004196"/>
    </source>
</evidence>
<feature type="coiled-coil region" evidence="3">
    <location>
        <begin position="95"/>
        <end position="129"/>
    </location>
</feature>
<dbReference type="AlphaFoldDB" id="A0A6N8FRI5"/>
<feature type="transmembrane region" description="Helical" evidence="4">
    <location>
        <begin position="14"/>
        <end position="32"/>
    </location>
</feature>
<dbReference type="EMBL" id="NAPY01000005">
    <property type="protein sequence ID" value="MUL35750.1"/>
    <property type="molecule type" value="Genomic_DNA"/>
</dbReference>